<evidence type="ECO:0000256" key="5">
    <source>
        <dbReference type="RuleBase" id="RU003939"/>
    </source>
</evidence>
<dbReference type="CDD" id="cd13831">
    <property type="entry name" value="HU"/>
    <property type="match status" value="1"/>
</dbReference>
<dbReference type="InterPro" id="IPR000119">
    <property type="entry name" value="Hist_DNA-bd"/>
</dbReference>
<keyword evidence="4 6" id="KW-0238">DNA-binding</keyword>
<dbReference type="SMART" id="SM00411">
    <property type="entry name" value="BHL"/>
    <property type="match status" value="1"/>
</dbReference>
<dbReference type="InterPro" id="IPR010992">
    <property type="entry name" value="IHF-like_DNA-bd_dom_sf"/>
</dbReference>
<proteinExistence type="inferred from homology"/>
<dbReference type="AlphaFoldDB" id="A0AAX2UNW5"/>
<accession>A0AAX2UNW5</accession>
<dbReference type="Gene3D" id="4.10.520.10">
    <property type="entry name" value="IHF-like DNA-binding proteins"/>
    <property type="match status" value="1"/>
</dbReference>
<dbReference type="GO" id="GO:0030261">
    <property type="term" value="P:chromosome condensation"/>
    <property type="evidence" value="ECO:0007669"/>
    <property type="project" value="UniProtKB-KW"/>
</dbReference>
<dbReference type="Proteomes" id="UP000796104">
    <property type="component" value="Unassembled WGS sequence"/>
</dbReference>
<evidence type="ECO:0000256" key="2">
    <source>
        <dbReference type="ARBA" id="ARBA00010529"/>
    </source>
</evidence>
<dbReference type="PANTHER" id="PTHR33175:SF3">
    <property type="entry name" value="DNA-BINDING PROTEIN HU-BETA"/>
    <property type="match status" value="1"/>
</dbReference>
<comment type="function">
    <text evidence="1">Histone-like DNA-binding protein which is capable of wrapping DNA to stabilize it, and thus to prevent its denaturation under extreme environmental conditions.</text>
</comment>
<dbReference type="PROSITE" id="PS00045">
    <property type="entry name" value="HISTONE_LIKE"/>
    <property type="match status" value="1"/>
</dbReference>
<keyword evidence="3" id="KW-0226">DNA condensation</keyword>
<evidence type="ECO:0000256" key="3">
    <source>
        <dbReference type="ARBA" id="ARBA00023067"/>
    </source>
</evidence>
<dbReference type="GO" id="GO:0003677">
    <property type="term" value="F:DNA binding"/>
    <property type="evidence" value="ECO:0007669"/>
    <property type="project" value="UniProtKB-KW"/>
</dbReference>
<comment type="similarity">
    <text evidence="2 5">Belongs to the bacterial histone-like protein family.</text>
</comment>
<evidence type="ECO:0000256" key="1">
    <source>
        <dbReference type="ARBA" id="ARBA00003819"/>
    </source>
</evidence>
<gene>
    <name evidence="6" type="ORF">CF123_18430</name>
</gene>
<evidence type="ECO:0000313" key="6">
    <source>
        <dbReference type="EMBL" id="TND51847.1"/>
    </source>
</evidence>
<dbReference type="RefSeq" id="WP_139495295.1">
    <property type="nucleotide sequence ID" value="NZ_AP027934.1"/>
</dbReference>
<comment type="caution">
    <text evidence="6">The sequence shown here is derived from an EMBL/GenBank/DDBJ whole genome shotgun (WGS) entry which is preliminary data.</text>
</comment>
<reference evidence="6" key="1">
    <citation type="submission" date="2017-10" db="EMBL/GenBank/DDBJ databases">
        <authorList>
            <person name="Colston S.M."/>
            <person name="Graf J."/>
        </authorList>
    </citation>
    <scope>NUCLEOTIDE SEQUENCE</scope>
    <source>
        <strain evidence="6">BAQ071013-135</strain>
    </source>
</reference>
<evidence type="ECO:0000313" key="7">
    <source>
        <dbReference type="Proteomes" id="UP000796104"/>
    </source>
</evidence>
<dbReference type="PRINTS" id="PR01727">
    <property type="entry name" value="DNABINDINGHU"/>
</dbReference>
<name>A0AAX2UNW5_AERVE</name>
<evidence type="ECO:0000256" key="4">
    <source>
        <dbReference type="ARBA" id="ARBA00023125"/>
    </source>
</evidence>
<dbReference type="PANTHER" id="PTHR33175">
    <property type="entry name" value="DNA-BINDING PROTEIN HU"/>
    <property type="match status" value="1"/>
</dbReference>
<reference evidence="6" key="2">
    <citation type="journal article" date="2019" name="PLoS ONE">
        <title>Identification and characterization of putative Aeromonas spp. T3SS effectors.</title>
        <authorList>
            <person name="Rangel L.T."/>
            <person name="Marden J."/>
            <person name="Colston S."/>
            <person name="Setubal J.C."/>
            <person name="Graf J."/>
            <person name="Gogarten J.P."/>
        </authorList>
    </citation>
    <scope>NUCLEOTIDE SEQUENCE</scope>
    <source>
        <strain evidence="6">BAQ071013-135</strain>
    </source>
</reference>
<organism evidence="6 7">
    <name type="scientific">Aeromonas veronii</name>
    <dbReference type="NCBI Taxonomy" id="654"/>
    <lineage>
        <taxon>Bacteria</taxon>
        <taxon>Pseudomonadati</taxon>
        <taxon>Pseudomonadota</taxon>
        <taxon>Gammaproteobacteria</taxon>
        <taxon>Aeromonadales</taxon>
        <taxon>Aeromonadaceae</taxon>
        <taxon>Aeromonas</taxon>
    </lineage>
</organism>
<dbReference type="GO" id="GO:0030527">
    <property type="term" value="F:structural constituent of chromatin"/>
    <property type="evidence" value="ECO:0007669"/>
    <property type="project" value="InterPro"/>
</dbReference>
<dbReference type="Pfam" id="PF00216">
    <property type="entry name" value="Bac_DNA_binding"/>
    <property type="match status" value="1"/>
</dbReference>
<sequence length="94" mass="10089">MNKNDLIRAVAEDTGLTVAASEKFLNALVSRIQIAAKNGEEVAIHGFGKFAPVTRAARTGRNPQTGQEIQIPARTDLTFKSGKQLKDLLNGQAV</sequence>
<dbReference type="SUPFAM" id="SSF47729">
    <property type="entry name" value="IHF-like DNA-binding proteins"/>
    <property type="match status" value="1"/>
</dbReference>
<dbReference type="InterPro" id="IPR020816">
    <property type="entry name" value="Histone-like_DNA-bd_CS"/>
</dbReference>
<dbReference type="EMBL" id="PDXJ01000026">
    <property type="protein sequence ID" value="TND51847.1"/>
    <property type="molecule type" value="Genomic_DNA"/>
</dbReference>
<protein>
    <submittedName>
        <fullName evidence="6">DNA-binding protein HU</fullName>
    </submittedName>
</protein>